<reference evidence="1" key="1">
    <citation type="submission" date="2018-02" db="EMBL/GenBank/DDBJ databases">
        <title>Rhizophora mucronata_Transcriptome.</title>
        <authorList>
            <person name="Meera S.P."/>
            <person name="Sreeshan A."/>
            <person name="Augustine A."/>
        </authorList>
    </citation>
    <scope>NUCLEOTIDE SEQUENCE</scope>
    <source>
        <tissue evidence="1">Leaf</tissue>
    </source>
</reference>
<dbReference type="EMBL" id="GGEC01081287">
    <property type="protein sequence ID" value="MBX61771.1"/>
    <property type="molecule type" value="Transcribed_RNA"/>
</dbReference>
<evidence type="ECO:0000313" key="1">
    <source>
        <dbReference type="EMBL" id="MBX61771.1"/>
    </source>
</evidence>
<proteinExistence type="predicted"/>
<protein>
    <submittedName>
        <fullName evidence="1">Uncharacterized protein</fullName>
    </submittedName>
</protein>
<organism evidence="1">
    <name type="scientific">Rhizophora mucronata</name>
    <name type="common">Asiatic mangrove</name>
    <dbReference type="NCBI Taxonomy" id="61149"/>
    <lineage>
        <taxon>Eukaryota</taxon>
        <taxon>Viridiplantae</taxon>
        <taxon>Streptophyta</taxon>
        <taxon>Embryophyta</taxon>
        <taxon>Tracheophyta</taxon>
        <taxon>Spermatophyta</taxon>
        <taxon>Magnoliopsida</taxon>
        <taxon>eudicotyledons</taxon>
        <taxon>Gunneridae</taxon>
        <taxon>Pentapetalae</taxon>
        <taxon>rosids</taxon>
        <taxon>fabids</taxon>
        <taxon>Malpighiales</taxon>
        <taxon>Rhizophoraceae</taxon>
        <taxon>Rhizophora</taxon>
    </lineage>
</organism>
<sequence length="12" mass="1392">MDVLCLLVHCFV</sequence>
<name>A0A2P2Q465_RHIMU</name>
<accession>A0A2P2Q465</accession>